<protein>
    <recommendedName>
        <fullName evidence="4">DUF4384 domain-containing protein</fullName>
    </recommendedName>
</protein>
<organism evidence="2 3">
    <name type="scientific">Bradyrhizobium niftali</name>
    <dbReference type="NCBI Taxonomy" id="2560055"/>
    <lineage>
        <taxon>Bacteria</taxon>
        <taxon>Pseudomonadati</taxon>
        <taxon>Pseudomonadota</taxon>
        <taxon>Alphaproteobacteria</taxon>
        <taxon>Hyphomicrobiales</taxon>
        <taxon>Nitrobacteraceae</taxon>
        <taxon>Bradyrhizobium</taxon>
    </lineage>
</organism>
<evidence type="ECO:0000313" key="2">
    <source>
        <dbReference type="EMBL" id="TFV45168.1"/>
    </source>
</evidence>
<dbReference type="Proteomes" id="UP000297966">
    <property type="component" value="Unassembled WGS sequence"/>
</dbReference>
<evidence type="ECO:0008006" key="4">
    <source>
        <dbReference type="Google" id="ProtNLM"/>
    </source>
</evidence>
<feature type="signal peptide" evidence="1">
    <location>
        <begin position="1"/>
        <end position="25"/>
    </location>
</feature>
<gene>
    <name evidence="2" type="ORF">E4K65_24140</name>
</gene>
<dbReference type="RefSeq" id="WP_135176282.1">
    <property type="nucleotide sequence ID" value="NZ_SPQT01000015.1"/>
</dbReference>
<dbReference type="AlphaFoldDB" id="A0A4Y9LNR0"/>
<evidence type="ECO:0000313" key="3">
    <source>
        <dbReference type="Proteomes" id="UP000297966"/>
    </source>
</evidence>
<keyword evidence="1" id="KW-0732">Signal</keyword>
<keyword evidence="3" id="KW-1185">Reference proteome</keyword>
<comment type="caution">
    <text evidence="2">The sequence shown here is derived from an EMBL/GenBank/DDBJ whole genome shotgun (WGS) entry which is preliminary data.</text>
</comment>
<name>A0A4Y9LNR0_9BRAD</name>
<proteinExistence type="predicted"/>
<feature type="chain" id="PRO_5021280971" description="DUF4384 domain-containing protein" evidence="1">
    <location>
        <begin position="26"/>
        <end position="233"/>
    </location>
</feature>
<accession>A0A4Y9LNR0</accession>
<evidence type="ECO:0000256" key="1">
    <source>
        <dbReference type="SAM" id="SignalP"/>
    </source>
</evidence>
<sequence length="233" mass="25559">MTREPVMPRLVAILLLLLLSNDALAQIMSKPRPPAQGAVSPADIAERLEKSANETARMVPKAARGSAIDFAWPMTAEEYAATAKHVLVLVSVVTQDAAELPLRRVHIRAGGKDIELVRLSHELVGVSKGSRTFSVLGPYREDGFYLAPADAMMAEGYLQADFATRRSDFNLYKLPGTAPDFIRSDKNPVPPPDSKPDLAVVKAMIKREYKGFKPPTFERAMLPFTARLAGLEF</sequence>
<dbReference type="EMBL" id="SPQT01000015">
    <property type="protein sequence ID" value="TFV45168.1"/>
    <property type="molecule type" value="Genomic_DNA"/>
</dbReference>
<reference evidence="2 3" key="1">
    <citation type="submission" date="2019-03" db="EMBL/GenBank/DDBJ databases">
        <title>Bradyrhizobium diversity isolated from nodules of Chamaecrista fasciculata.</title>
        <authorList>
            <person name="Klepa M.S."/>
            <person name="Urquiaga M.O."/>
            <person name="Hungria M."/>
            <person name="Delamuta J.R."/>
        </authorList>
    </citation>
    <scope>NUCLEOTIDE SEQUENCE [LARGE SCALE GENOMIC DNA]</scope>
    <source>
        <strain evidence="2 3">CNPSo 3448</strain>
    </source>
</reference>
<dbReference type="OrthoDB" id="8221541at2"/>